<feature type="domain" description="MurNAc-LAA" evidence="2">
    <location>
        <begin position="170"/>
        <end position="210"/>
    </location>
</feature>
<feature type="non-terminal residue" evidence="4">
    <location>
        <position position="213"/>
    </location>
</feature>
<dbReference type="GO" id="GO:0009253">
    <property type="term" value="P:peptidoglycan catabolic process"/>
    <property type="evidence" value="ECO:0007669"/>
    <property type="project" value="InterPro"/>
</dbReference>
<evidence type="ECO:0000259" key="3">
    <source>
        <dbReference type="Pfam" id="PF11741"/>
    </source>
</evidence>
<dbReference type="Gene3D" id="3.40.630.40">
    <property type="entry name" value="Zn-dependent exopeptidases"/>
    <property type="match status" value="1"/>
</dbReference>
<dbReference type="PANTHER" id="PTHR30404">
    <property type="entry name" value="N-ACETYLMURAMOYL-L-ALANINE AMIDASE"/>
    <property type="match status" value="1"/>
</dbReference>
<dbReference type="SUPFAM" id="SSF53187">
    <property type="entry name" value="Zn-dependent exopeptidases"/>
    <property type="match status" value="1"/>
</dbReference>
<reference evidence="4" key="1">
    <citation type="journal article" date="2014" name="Front. Microbiol.">
        <title>High frequency of phylogenetically diverse reductive dehalogenase-homologous genes in deep subseafloor sedimentary metagenomes.</title>
        <authorList>
            <person name="Kawai M."/>
            <person name="Futagami T."/>
            <person name="Toyoda A."/>
            <person name="Takaki Y."/>
            <person name="Nishi S."/>
            <person name="Hori S."/>
            <person name="Arai W."/>
            <person name="Tsubouchi T."/>
            <person name="Morono Y."/>
            <person name="Uchiyama I."/>
            <person name="Ito T."/>
            <person name="Fujiyama A."/>
            <person name="Inagaki F."/>
            <person name="Takami H."/>
        </authorList>
    </citation>
    <scope>NUCLEOTIDE SEQUENCE</scope>
    <source>
        <strain evidence="4">Expedition CK06-06</strain>
    </source>
</reference>
<organism evidence="4">
    <name type="scientific">marine sediment metagenome</name>
    <dbReference type="NCBI Taxonomy" id="412755"/>
    <lineage>
        <taxon>unclassified sequences</taxon>
        <taxon>metagenomes</taxon>
        <taxon>ecological metagenomes</taxon>
    </lineage>
</organism>
<name>X1I5D7_9ZZZZ</name>
<dbReference type="GO" id="GO:0008745">
    <property type="term" value="F:N-acetylmuramoyl-L-alanine amidase activity"/>
    <property type="evidence" value="ECO:0007669"/>
    <property type="project" value="InterPro"/>
</dbReference>
<evidence type="ECO:0000313" key="4">
    <source>
        <dbReference type="EMBL" id="GAH61319.1"/>
    </source>
</evidence>
<dbReference type="CDD" id="cd02696">
    <property type="entry name" value="MurNAc-LAA"/>
    <property type="match status" value="1"/>
</dbReference>
<dbReference type="InterPro" id="IPR021731">
    <property type="entry name" value="AMIN_dom"/>
</dbReference>
<dbReference type="Pfam" id="PF11741">
    <property type="entry name" value="AMIN"/>
    <property type="match status" value="1"/>
</dbReference>
<gene>
    <name evidence="4" type="ORF">S03H2_27436</name>
</gene>
<proteinExistence type="predicted"/>
<feature type="domain" description="AMIN" evidence="3">
    <location>
        <begin position="36"/>
        <end position="127"/>
    </location>
</feature>
<protein>
    <recommendedName>
        <fullName evidence="5">MurNAc-LAA domain-containing protein</fullName>
    </recommendedName>
</protein>
<evidence type="ECO:0000259" key="2">
    <source>
        <dbReference type="Pfam" id="PF01520"/>
    </source>
</evidence>
<keyword evidence="1" id="KW-0378">Hydrolase</keyword>
<dbReference type="PANTHER" id="PTHR30404:SF0">
    <property type="entry name" value="N-ACETYLMURAMOYL-L-ALANINE AMIDASE AMIC"/>
    <property type="match status" value="1"/>
</dbReference>
<dbReference type="EMBL" id="BARU01016515">
    <property type="protein sequence ID" value="GAH61319.1"/>
    <property type="molecule type" value="Genomic_DNA"/>
</dbReference>
<dbReference type="Gene3D" id="2.60.40.3500">
    <property type="match status" value="1"/>
</dbReference>
<dbReference type="InterPro" id="IPR002508">
    <property type="entry name" value="MurNAc-LAA_cat"/>
</dbReference>
<comment type="caution">
    <text evidence="4">The sequence shown here is derived from an EMBL/GenBank/DDBJ whole genome shotgun (WGS) entry which is preliminary data.</text>
</comment>
<dbReference type="InterPro" id="IPR050695">
    <property type="entry name" value="N-acetylmuramoyl_amidase_3"/>
</dbReference>
<dbReference type="AlphaFoldDB" id="X1I5D7"/>
<dbReference type="Pfam" id="PF01520">
    <property type="entry name" value="Amidase_3"/>
    <property type="match status" value="1"/>
</dbReference>
<dbReference type="GO" id="GO:0030288">
    <property type="term" value="C:outer membrane-bounded periplasmic space"/>
    <property type="evidence" value="ECO:0007669"/>
    <property type="project" value="TreeGrafter"/>
</dbReference>
<evidence type="ECO:0008006" key="5">
    <source>
        <dbReference type="Google" id="ProtNLM"/>
    </source>
</evidence>
<accession>X1I5D7</accession>
<evidence type="ECO:0000256" key="1">
    <source>
        <dbReference type="ARBA" id="ARBA00022801"/>
    </source>
</evidence>
<sequence length="213" mass="23464">MRKLGALLVGLSLLLFLFVPLTQAEIQYEVGKVTYESHSDYTRVSIEVAPGTGYVVKDLHHPPRLLVNLYPASLASLSKEIKVGDRFVERIRLDQEPRGVVRVVLDLNLSNATSSVDLSSDPSRLLIEIRGPEEDLVAAILKEKDSPIIRKEELPPTAPTREREKAIYTIVLDPGHGGKDPGAIGRATGLKEKEVTLEVAKEMARLLRNEAGI</sequence>